<dbReference type="EMBL" id="LCKS01000004">
    <property type="protein sequence ID" value="KKU03071.1"/>
    <property type="molecule type" value="Genomic_DNA"/>
</dbReference>
<organism evidence="1 2">
    <name type="scientific">Candidatus Amesbacteria bacterium GW2011_GWC2_45_19</name>
    <dbReference type="NCBI Taxonomy" id="1618366"/>
    <lineage>
        <taxon>Bacteria</taxon>
        <taxon>Candidatus Amesiibacteriota</taxon>
    </lineage>
</organism>
<evidence type="ECO:0000313" key="2">
    <source>
        <dbReference type="Proteomes" id="UP000034264"/>
    </source>
</evidence>
<evidence type="ECO:0000313" key="1">
    <source>
        <dbReference type="EMBL" id="KKU03071.1"/>
    </source>
</evidence>
<accession>A0A0G1M497</accession>
<reference evidence="1 2" key="1">
    <citation type="journal article" date="2015" name="Nature">
        <title>rRNA introns, odd ribosomes, and small enigmatic genomes across a large radiation of phyla.</title>
        <authorList>
            <person name="Brown C.T."/>
            <person name="Hug L.A."/>
            <person name="Thomas B.C."/>
            <person name="Sharon I."/>
            <person name="Castelle C.J."/>
            <person name="Singh A."/>
            <person name="Wilkins M.J."/>
            <person name="Williams K.H."/>
            <person name="Banfield J.F."/>
        </authorList>
    </citation>
    <scope>NUCLEOTIDE SEQUENCE [LARGE SCALE GENOMIC DNA]</scope>
</reference>
<gene>
    <name evidence="1" type="ORF">UX05_C0004G0080</name>
</gene>
<name>A0A0G1M497_9BACT</name>
<sequence length="461" mass="52641">MVPKQAAELGLELVYTDESSHPPFNVLPKASIGIQKNGEKAELIKVSPEHGRATADARLLSTVVWRDDFGIPFGSVDYKGNVVDDVVIDTDQTDKLRVCGIKTGKVTRRIIAASRALRGMGLPTEAIYRMYKITWFPENGRRISPEEWRKQLLTELESDIEFAREQLRNPSTYGQKKDELEELLAKAEEEVKFVKGYLKQNDNFYVFERHLQTPIRLRDIPHAKTKNDFENLAKQSMEWLDKILTRRQRAKTPVWNKLLRKSKDLCFALWPFSGDEKFDFNNSDHLSRVFVEWLPAQMGQYLARLHKNGLIHGFPHSQNWSLGSLYDLDSVYGPALGDNPRTEDNFVKDVEIAARAVMDIFAVRAPGFDCVGLTASHYLAQTILGQNKDELPLVKAVANFEYGYLEARFRKKLTPANVDGYVRRYMPQVKVGGDVVRSWAAVNERIINLIKSKLLVLRETG</sequence>
<dbReference type="AlphaFoldDB" id="A0A0G1M497"/>
<dbReference type="Proteomes" id="UP000034264">
    <property type="component" value="Unassembled WGS sequence"/>
</dbReference>
<protein>
    <submittedName>
        <fullName evidence="1">Uncharacterized protein</fullName>
    </submittedName>
</protein>
<comment type="caution">
    <text evidence="1">The sequence shown here is derived from an EMBL/GenBank/DDBJ whole genome shotgun (WGS) entry which is preliminary data.</text>
</comment>
<proteinExistence type="predicted"/>